<dbReference type="AlphaFoldDB" id="A0AAD6BY51"/>
<gene>
    <name evidence="8" type="ORF">N7458_009291</name>
</gene>
<evidence type="ECO:0000256" key="4">
    <source>
        <dbReference type="ARBA" id="ARBA00048448"/>
    </source>
</evidence>
<evidence type="ECO:0000256" key="1">
    <source>
        <dbReference type="ARBA" id="ARBA00001974"/>
    </source>
</evidence>
<comment type="caution">
    <text evidence="8">The sequence shown here is derived from an EMBL/GenBank/DDBJ whole genome shotgun (WGS) entry which is preliminary data.</text>
</comment>
<dbReference type="PANTHER" id="PTHR43563:SF14">
    <property type="entry name" value="AMINE OXIDASE"/>
    <property type="match status" value="1"/>
</dbReference>
<dbReference type="InterPro" id="IPR001613">
    <property type="entry name" value="Flavin_amine_oxidase"/>
</dbReference>
<dbReference type="PANTHER" id="PTHR43563">
    <property type="entry name" value="AMINE OXIDASE"/>
    <property type="match status" value="1"/>
</dbReference>
<feature type="binding site" evidence="5">
    <location>
        <position position="467"/>
    </location>
    <ligand>
        <name>FAD</name>
        <dbReference type="ChEBI" id="CHEBI:57692"/>
    </ligand>
</feature>
<dbReference type="Gene3D" id="3.50.50.60">
    <property type="entry name" value="FAD/NAD(P)-binding domain"/>
    <property type="match status" value="1"/>
</dbReference>
<feature type="binding site" evidence="5">
    <location>
        <begin position="40"/>
        <end position="41"/>
    </location>
    <ligand>
        <name>FAD</name>
        <dbReference type="ChEBI" id="CHEBI:57692"/>
    </ligand>
</feature>
<dbReference type="EC" id="1.4.3.-" evidence="6"/>
<dbReference type="Proteomes" id="UP001213681">
    <property type="component" value="Unassembled WGS sequence"/>
</dbReference>
<comment type="similarity">
    <text evidence="2 6">Belongs to the flavin monoamine oxidase family.</text>
</comment>
<evidence type="ECO:0000256" key="6">
    <source>
        <dbReference type="RuleBase" id="RU362067"/>
    </source>
</evidence>
<evidence type="ECO:0000256" key="2">
    <source>
        <dbReference type="ARBA" id="ARBA00005995"/>
    </source>
</evidence>
<reference evidence="8" key="2">
    <citation type="journal article" date="2023" name="IMA Fungus">
        <title>Comparative genomic study of the Penicillium genus elucidates a diverse pangenome and 15 lateral gene transfer events.</title>
        <authorList>
            <person name="Petersen C."/>
            <person name="Sorensen T."/>
            <person name="Nielsen M.R."/>
            <person name="Sondergaard T.E."/>
            <person name="Sorensen J.L."/>
            <person name="Fitzpatrick D.A."/>
            <person name="Frisvad J.C."/>
            <person name="Nielsen K.L."/>
        </authorList>
    </citation>
    <scope>NUCLEOTIDE SEQUENCE</scope>
    <source>
        <strain evidence="8">IBT 16125</strain>
    </source>
</reference>
<dbReference type="Gene3D" id="3.90.660.10">
    <property type="match status" value="1"/>
</dbReference>
<keyword evidence="3 6" id="KW-0560">Oxidoreductase</keyword>
<dbReference type="InterPro" id="IPR050703">
    <property type="entry name" value="Flavin_MAO"/>
</dbReference>
<proteinExistence type="inferred from homology"/>
<organism evidence="8 9">
    <name type="scientific">Penicillium daleae</name>
    <dbReference type="NCBI Taxonomy" id="63821"/>
    <lineage>
        <taxon>Eukaryota</taxon>
        <taxon>Fungi</taxon>
        <taxon>Dikarya</taxon>
        <taxon>Ascomycota</taxon>
        <taxon>Pezizomycotina</taxon>
        <taxon>Eurotiomycetes</taxon>
        <taxon>Eurotiomycetidae</taxon>
        <taxon>Eurotiales</taxon>
        <taxon>Aspergillaceae</taxon>
        <taxon>Penicillium</taxon>
    </lineage>
</organism>
<evidence type="ECO:0000313" key="9">
    <source>
        <dbReference type="Proteomes" id="UP001213681"/>
    </source>
</evidence>
<evidence type="ECO:0000256" key="5">
    <source>
        <dbReference type="PIRSR" id="PIRSR601613-1"/>
    </source>
</evidence>
<evidence type="ECO:0000259" key="7">
    <source>
        <dbReference type="Pfam" id="PF01593"/>
    </source>
</evidence>
<dbReference type="GeneID" id="81602916"/>
<dbReference type="SUPFAM" id="SSF54373">
    <property type="entry name" value="FAD-linked reductases, C-terminal domain"/>
    <property type="match status" value="1"/>
</dbReference>
<comment type="catalytic activity">
    <reaction evidence="4">
        <text>a secondary aliphatic amine + O2 + H2O = a primary amine + an aldehyde + H2O2</text>
        <dbReference type="Rhea" id="RHEA:26414"/>
        <dbReference type="ChEBI" id="CHEBI:15377"/>
        <dbReference type="ChEBI" id="CHEBI:15379"/>
        <dbReference type="ChEBI" id="CHEBI:16240"/>
        <dbReference type="ChEBI" id="CHEBI:17478"/>
        <dbReference type="ChEBI" id="CHEBI:58855"/>
        <dbReference type="ChEBI" id="CHEBI:65296"/>
        <dbReference type="EC" id="1.4.3.4"/>
    </reaction>
</comment>
<feature type="binding site" evidence="5">
    <location>
        <position position="21"/>
    </location>
    <ligand>
        <name>FAD</name>
        <dbReference type="ChEBI" id="CHEBI:57692"/>
    </ligand>
</feature>
<dbReference type="GO" id="GO:0097621">
    <property type="term" value="F:monoamine oxidase activity"/>
    <property type="evidence" value="ECO:0007669"/>
    <property type="project" value="UniProtKB-EC"/>
</dbReference>
<accession>A0AAD6BY51</accession>
<feature type="domain" description="Amine oxidase" evidence="7">
    <location>
        <begin position="20"/>
        <end position="491"/>
    </location>
</feature>
<sequence>MSLNSVSRESVDVVVIGAGLSGLRAALKIQAAGLSCAVVEAIDRVGGKTLTLPSKKSGPGVNDLGAAWINDTTQSEMYKLVQHYGLQTEIQMDRGNDVWEHDDGVVLSPHGVLPLTEEEQAALGQVIGRFTELAADVNLEDPAAGPGAKELDSVSLQQYCLQEFQSEQIATLLNTVSQSLIGVESKDISALSFLYSCKSGTGFQAVISDTKHGAQYLRVREGREPPAMFFLFFILCGTDFLKGTQTISTNMAEELREGSLWLSTPVTHIEQCPETGVCIIRSGNKAVFLAKKVILSVATPLYSKIDFTPPLPAEKQRLAQENILGYYSKMIFVFEKPWWRAAGFSGEIKAQDQGLILFSVDTSIPDDDQWSISCFIVGGRGLKWSKLSQKERYSSAWSQFRSAFEKVDQKTGEIQVPEPINVLEFEWTKQEFFLGGPCPASPPGLLSSVDAAAFRTPFENVHFVGTETALEWRGYMEGAIRSGNRGAAEVIAALQAQH</sequence>
<dbReference type="EMBL" id="JAPVEA010000008">
    <property type="protein sequence ID" value="KAJ5438293.1"/>
    <property type="molecule type" value="Genomic_DNA"/>
</dbReference>
<reference evidence="8" key="1">
    <citation type="submission" date="2022-12" db="EMBL/GenBank/DDBJ databases">
        <authorList>
            <person name="Petersen C."/>
        </authorList>
    </citation>
    <scope>NUCLEOTIDE SEQUENCE</scope>
    <source>
        <strain evidence="8">IBT 16125</strain>
    </source>
</reference>
<dbReference type="RefSeq" id="XP_056761522.1">
    <property type="nucleotide sequence ID" value="XM_056912673.1"/>
</dbReference>
<protein>
    <recommendedName>
        <fullName evidence="6">Amine oxidase</fullName>
        <ecNumber evidence="6">1.4.3.-</ecNumber>
    </recommendedName>
</protein>
<dbReference type="SUPFAM" id="SSF51905">
    <property type="entry name" value="FAD/NAD(P)-binding domain"/>
    <property type="match status" value="1"/>
</dbReference>
<evidence type="ECO:0000256" key="3">
    <source>
        <dbReference type="ARBA" id="ARBA00023002"/>
    </source>
</evidence>
<name>A0AAD6BY51_9EURO</name>
<keyword evidence="6" id="KW-0274">FAD</keyword>
<feature type="binding site" evidence="5">
    <location>
        <position position="266"/>
    </location>
    <ligand>
        <name>FAD</name>
        <dbReference type="ChEBI" id="CHEBI:57692"/>
    </ligand>
</feature>
<keyword evidence="6" id="KW-0285">Flavoprotein</keyword>
<keyword evidence="9" id="KW-1185">Reference proteome</keyword>
<dbReference type="InterPro" id="IPR002937">
    <property type="entry name" value="Amino_oxidase"/>
</dbReference>
<feature type="binding site" evidence="5">
    <location>
        <position position="375"/>
    </location>
    <ligand>
        <name>substrate</name>
    </ligand>
</feature>
<dbReference type="Gene3D" id="1.10.405.10">
    <property type="entry name" value="Guanine Nucleotide Dissociation Inhibitor, domain 1"/>
    <property type="match status" value="1"/>
</dbReference>
<comment type="cofactor">
    <cofactor evidence="1 6">
        <name>FAD</name>
        <dbReference type="ChEBI" id="CHEBI:57692"/>
    </cofactor>
</comment>
<dbReference type="InterPro" id="IPR036188">
    <property type="entry name" value="FAD/NAD-bd_sf"/>
</dbReference>
<evidence type="ECO:0000313" key="8">
    <source>
        <dbReference type="EMBL" id="KAJ5438293.1"/>
    </source>
</evidence>
<dbReference type="Pfam" id="PF01593">
    <property type="entry name" value="Amino_oxidase"/>
    <property type="match status" value="1"/>
</dbReference>
<dbReference type="PRINTS" id="PR00757">
    <property type="entry name" value="AMINEOXDASEF"/>
</dbReference>